<evidence type="ECO:0000256" key="3">
    <source>
        <dbReference type="ARBA" id="ARBA00023002"/>
    </source>
</evidence>
<protein>
    <recommendedName>
        <fullName evidence="1">Thioredoxin reductase</fullName>
    </recommendedName>
</protein>
<dbReference type="InterPro" id="IPR050097">
    <property type="entry name" value="Ferredoxin-NADP_redctase_2"/>
</dbReference>
<dbReference type="PANTHER" id="PTHR48105">
    <property type="entry name" value="THIOREDOXIN REDUCTASE 1-RELATED-RELATED"/>
    <property type="match status" value="1"/>
</dbReference>
<keyword evidence="6" id="KW-1185">Reference proteome</keyword>
<evidence type="ECO:0000313" key="5">
    <source>
        <dbReference type="EMBL" id="MBC9205387.1"/>
    </source>
</evidence>
<reference evidence="5 6" key="1">
    <citation type="journal article" date="2013" name="Int. J. Syst. Evol. Microbiol.">
        <title>Roseomonas aerophila sp. nov., isolated from air.</title>
        <authorList>
            <person name="Kim S.J."/>
            <person name="Weon H.Y."/>
            <person name="Ahn J.H."/>
            <person name="Hong S.B."/>
            <person name="Seok S.J."/>
            <person name="Whang K.S."/>
            <person name="Kwon S.W."/>
        </authorList>
    </citation>
    <scope>NUCLEOTIDE SEQUENCE [LARGE SCALE GENOMIC DNA]</scope>
    <source>
        <strain evidence="5 6">NBRC 108923</strain>
    </source>
</reference>
<sequence>MPPATLAKNEARNTGWDCIIVGGGPAGLAAALLLGRARRHVLLLDSGEYRNARAHHLHGFPTRDGCPPALLRATAHEELQAYPTVVTRSGLAVEARQQAGGFAVTVQDQSGQRVLHSRKLLLATGVADEVPDLPGLDAIYGLDAWHCPYCDGYERQDQPLAVYGPPAQGVALALEASGWSGNVVYCSGGDRLEPREHERLSSVGIRVRESPVQTLMLEGGRLRGLRLADGHVITCAALLLAMRFRQRSNLAQQLGCSLTAGGLVQANAAGRTGVEGLYVAGDAASSLHLALIAAAQGSHAAFAANTALLREDLKARRQDAPPSYRAAGD</sequence>
<evidence type="ECO:0000256" key="2">
    <source>
        <dbReference type="ARBA" id="ARBA00022630"/>
    </source>
</evidence>
<accession>A0ABR7RGV7</accession>
<evidence type="ECO:0000256" key="1">
    <source>
        <dbReference type="ARBA" id="ARBA00018719"/>
    </source>
</evidence>
<evidence type="ECO:0000259" key="4">
    <source>
        <dbReference type="Pfam" id="PF07992"/>
    </source>
</evidence>
<dbReference type="Gene3D" id="3.50.50.60">
    <property type="entry name" value="FAD/NAD(P)-binding domain"/>
    <property type="match status" value="2"/>
</dbReference>
<dbReference type="Proteomes" id="UP000626026">
    <property type="component" value="Unassembled WGS sequence"/>
</dbReference>
<dbReference type="InterPro" id="IPR023753">
    <property type="entry name" value="FAD/NAD-binding_dom"/>
</dbReference>
<dbReference type="PRINTS" id="PR00469">
    <property type="entry name" value="PNDRDTASEII"/>
</dbReference>
<dbReference type="EMBL" id="JACTVA010000001">
    <property type="protein sequence ID" value="MBC9205387.1"/>
    <property type="molecule type" value="Genomic_DNA"/>
</dbReference>
<dbReference type="RefSeq" id="WP_187782558.1">
    <property type="nucleotide sequence ID" value="NZ_JACTVA010000001.1"/>
</dbReference>
<keyword evidence="2" id="KW-0285">Flavoprotein</keyword>
<organism evidence="5 6">
    <name type="scientific">Teichococcus aerophilus</name>
    <dbReference type="NCBI Taxonomy" id="1224513"/>
    <lineage>
        <taxon>Bacteria</taxon>
        <taxon>Pseudomonadati</taxon>
        <taxon>Pseudomonadota</taxon>
        <taxon>Alphaproteobacteria</taxon>
        <taxon>Acetobacterales</taxon>
        <taxon>Roseomonadaceae</taxon>
        <taxon>Roseomonas</taxon>
    </lineage>
</organism>
<keyword evidence="3" id="KW-0560">Oxidoreductase</keyword>
<feature type="domain" description="FAD/NAD(P)-binding" evidence="4">
    <location>
        <begin position="17"/>
        <end position="297"/>
    </location>
</feature>
<proteinExistence type="predicted"/>
<dbReference type="SUPFAM" id="SSF51905">
    <property type="entry name" value="FAD/NAD(P)-binding domain"/>
    <property type="match status" value="1"/>
</dbReference>
<dbReference type="Pfam" id="PF07992">
    <property type="entry name" value="Pyr_redox_2"/>
    <property type="match status" value="1"/>
</dbReference>
<dbReference type="InterPro" id="IPR036188">
    <property type="entry name" value="FAD/NAD-bd_sf"/>
</dbReference>
<name>A0ABR7RGV7_9PROT</name>
<comment type="caution">
    <text evidence="5">The sequence shown here is derived from an EMBL/GenBank/DDBJ whole genome shotgun (WGS) entry which is preliminary data.</text>
</comment>
<gene>
    <name evidence="5" type="ORF">IBL26_00960</name>
</gene>
<evidence type="ECO:0000313" key="6">
    <source>
        <dbReference type="Proteomes" id="UP000626026"/>
    </source>
</evidence>
<dbReference type="PRINTS" id="PR00368">
    <property type="entry name" value="FADPNR"/>
</dbReference>